<reference evidence="1 2" key="1">
    <citation type="submission" date="2019-03" db="EMBL/GenBank/DDBJ databases">
        <title>First draft genome of Liparis tanakae, snailfish: a comprehensive survey of snailfish specific genes.</title>
        <authorList>
            <person name="Kim W."/>
            <person name="Song I."/>
            <person name="Jeong J.-H."/>
            <person name="Kim D."/>
            <person name="Kim S."/>
            <person name="Ryu S."/>
            <person name="Song J.Y."/>
            <person name="Lee S.K."/>
        </authorList>
    </citation>
    <scope>NUCLEOTIDE SEQUENCE [LARGE SCALE GENOMIC DNA]</scope>
    <source>
        <tissue evidence="1">Muscle</tissue>
    </source>
</reference>
<evidence type="ECO:0000313" key="2">
    <source>
        <dbReference type="Proteomes" id="UP000314294"/>
    </source>
</evidence>
<dbReference type="EMBL" id="SRLO01000144">
    <property type="protein sequence ID" value="TNN71900.1"/>
    <property type="molecule type" value="Genomic_DNA"/>
</dbReference>
<keyword evidence="2" id="KW-1185">Reference proteome</keyword>
<name>A0A4Z2I235_9TELE</name>
<dbReference type="Proteomes" id="UP000314294">
    <property type="component" value="Unassembled WGS sequence"/>
</dbReference>
<protein>
    <submittedName>
        <fullName evidence="1">Uncharacterized protein</fullName>
    </submittedName>
</protein>
<evidence type="ECO:0000313" key="1">
    <source>
        <dbReference type="EMBL" id="TNN71900.1"/>
    </source>
</evidence>
<proteinExistence type="predicted"/>
<gene>
    <name evidence="1" type="ORF">EYF80_017907</name>
</gene>
<dbReference type="AlphaFoldDB" id="A0A4Z2I235"/>
<accession>A0A4Z2I235</accession>
<organism evidence="1 2">
    <name type="scientific">Liparis tanakae</name>
    <name type="common">Tanaka's snailfish</name>
    <dbReference type="NCBI Taxonomy" id="230148"/>
    <lineage>
        <taxon>Eukaryota</taxon>
        <taxon>Metazoa</taxon>
        <taxon>Chordata</taxon>
        <taxon>Craniata</taxon>
        <taxon>Vertebrata</taxon>
        <taxon>Euteleostomi</taxon>
        <taxon>Actinopterygii</taxon>
        <taxon>Neopterygii</taxon>
        <taxon>Teleostei</taxon>
        <taxon>Neoteleostei</taxon>
        <taxon>Acanthomorphata</taxon>
        <taxon>Eupercaria</taxon>
        <taxon>Perciformes</taxon>
        <taxon>Cottioidei</taxon>
        <taxon>Cottales</taxon>
        <taxon>Liparidae</taxon>
        <taxon>Liparis</taxon>
    </lineage>
</organism>
<sequence length="78" mass="8192">MASHQASSLCCTTNLLPMKCGCTVRMRAVVQGGSYLGRASCSGHSSGASADPFCRCSFSNLCSASTRRSRVLRGDIDI</sequence>
<comment type="caution">
    <text evidence="1">The sequence shown here is derived from an EMBL/GenBank/DDBJ whole genome shotgun (WGS) entry which is preliminary data.</text>
</comment>